<name>A0ABU9ABB5_PSEA5</name>
<accession>A0ABU9ABB5</accession>
<protein>
    <recommendedName>
        <fullName evidence="4">Glycosyltransferase involved in cell wall biosynthesis</fullName>
    </recommendedName>
</protein>
<dbReference type="Proteomes" id="UP001367513">
    <property type="component" value="Unassembled WGS sequence"/>
</dbReference>
<evidence type="ECO:0000313" key="3">
    <source>
        <dbReference type="Proteomes" id="UP001367513"/>
    </source>
</evidence>
<organism evidence="2 3">
    <name type="scientific">Pseudonocardia alni subsp. carboxydivorans</name>
    <dbReference type="NCBI Taxonomy" id="415010"/>
    <lineage>
        <taxon>Bacteria</taxon>
        <taxon>Bacillati</taxon>
        <taxon>Actinomycetota</taxon>
        <taxon>Actinomycetes</taxon>
        <taxon>Pseudonocardiales</taxon>
        <taxon>Pseudonocardiaceae</taxon>
        <taxon>Pseudonocardia</taxon>
    </lineage>
</organism>
<sequence>MQRIRRRRGPSTMAPESRDLPVSTIARMSSPSVLHVNDAAFTAERMISEANSRGLDWTLLPKAAPAQEWRGITGRARRVAIGGAWVARLAVAARRHDIVHVHSASTLAHSRLGAPRYVVHCHGTDVRTAQYDSTRRASIVDGLLRAEAVLYSTPDLAEHVLVHRPDAVYLPVPIDVDAVPEWAPADTPRVVFASRWSPDKGVETQLAVARDLAARFGDLVDVVGLDWGPCAHEAVAAGVRLVPRSGHSDYLALLAGASVVVGQSAGILAASELEALAAGAPVVVPTQLPLYDDPPVTAVDPSDAADAVDAVLRGARAGWHDAAERREWTRKFHGVVSAVDTVTKLHDSVLSARG</sequence>
<evidence type="ECO:0000256" key="1">
    <source>
        <dbReference type="SAM" id="MobiDB-lite"/>
    </source>
</evidence>
<reference evidence="2 3" key="1">
    <citation type="submission" date="2024-03" db="EMBL/GenBank/DDBJ databases">
        <title>Draft genome sequence of Pseudonocardia carboxydivorans JCM 14827.</title>
        <authorList>
            <person name="Duangmal K."/>
        </authorList>
    </citation>
    <scope>NUCLEOTIDE SEQUENCE [LARGE SCALE GENOMIC DNA]</scope>
    <source>
        <strain evidence="2 3">JCM 14827</strain>
    </source>
</reference>
<dbReference type="SUPFAM" id="SSF53756">
    <property type="entry name" value="UDP-Glycosyltransferase/glycogen phosphorylase"/>
    <property type="match status" value="1"/>
</dbReference>
<dbReference type="Gene3D" id="3.40.50.2000">
    <property type="entry name" value="Glycogen Phosphorylase B"/>
    <property type="match status" value="2"/>
</dbReference>
<dbReference type="EMBL" id="JBBPIX010000003">
    <property type="protein sequence ID" value="MEK6463651.1"/>
    <property type="molecule type" value="Genomic_DNA"/>
</dbReference>
<feature type="region of interest" description="Disordered" evidence="1">
    <location>
        <begin position="1"/>
        <end position="20"/>
    </location>
</feature>
<comment type="caution">
    <text evidence="2">The sequence shown here is derived from an EMBL/GenBank/DDBJ whole genome shotgun (WGS) entry which is preliminary data.</text>
</comment>
<proteinExistence type="predicted"/>
<gene>
    <name evidence="2" type="ORF">WG925_07880</name>
</gene>
<keyword evidence="3" id="KW-1185">Reference proteome</keyword>
<evidence type="ECO:0000313" key="2">
    <source>
        <dbReference type="EMBL" id="MEK6463651.1"/>
    </source>
</evidence>
<evidence type="ECO:0008006" key="4">
    <source>
        <dbReference type="Google" id="ProtNLM"/>
    </source>
</evidence>